<dbReference type="Proteomes" id="UP000448943">
    <property type="component" value="Unassembled WGS sequence"/>
</dbReference>
<organism evidence="1 2">
    <name type="scientific">Chengkuizengella marina</name>
    <dbReference type="NCBI Taxonomy" id="2507566"/>
    <lineage>
        <taxon>Bacteria</taxon>
        <taxon>Bacillati</taxon>
        <taxon>Bacillota</taxon>
        <taxon>Bacilli</taxon>
        <taxon>Bacillales</taxon>
        <taxon>Paenibacillaceae</taxon>
        <taxon>Chengkuizengella</taxon>
    </lineage>
</organism>
<evidence type="ECO:0000313" key="2">
    <source>
        <dbReference type="Proteomes" id="UP000448943"/>
    </source>
</evidence>
<keyword evidence="2" id="KW-1185">Reference proteome</keyword>
<accession>A0A6N9Q1B3</accession>
<evidence type="ECO:0000313" key="1">
    <source>
        <dbReference type="EMBL" id="NBI29046.1"/>
    </source>
</evidence>
<reference evidence="1 2" key="1">
    <citation type="submission" date="2019-01" db="EMBL/GenBank/DDBJ databases">
        <title>Chengkuizengella sp. nov., isolated from deep-sea sediment of East Pacific Ocean.</title>
        <authorList>
            <person name="Yang J."/>
            <person name="Lai Q."/>
            <person name="Shao Z."/>
        </authorList>
    </citation>
    <scope>NUCLEOTIDE SEQUENCE [LARGE SCALE GENOMIC DNA]</scope>
    <source>
        <strain evidence="1 2">YPA3-1-1</strain>
    </source>
</reference>
<dbReference type="RefSeq" id="WP_160645850.1">
    <property type="nucleotide sequence ID" value="NZ_SIJB01000021.1"/>
</dbReference>
<protein>
    <submittedName>
        <fullName evidence="1">Uncharacterized protein</fullName>
    </submittedName>
</protein>
<proteinExistence type="predicted"/>
<comment type="caution">
    <text evidence="1">The sequence shown here is derived from an EMBL/GenBank/DDBJ whole genome shotgun (WGS) entry which is preliminary data.</text>
</comment>
<dbReference type="AlphaFoldDB" id="A0A6N9Q1B3"/>
<sequence>MKRFLVVSFGFLLILVFGGMKLFGVNFYPTGTIPGNVENVLTYNIKNGKWILFEHKNSNYFGIAKVKKFGPIYFYNGGTDYYEIEDRMPFSVAGYGEKNGDFMVAVKIPSGSNIKYISVGNHLEEGKHLEQEDPLNETISLDIVQQYPDSYLVREVEGNYVFFLTNGYSEQNWTVRGFDEDGKLVADKLFGSQPRYLQ</sequence>
<name>A0A6N9Q1B3_9BACL</name>
<dbReference type="OrthoDB" id="2618617at2"/>
<dbReference type="EMBL" id="SIJB01000021">
    <property type="protein sequence ID" value="NBI29046.1"/>
    <property type="molecule type" value="Genomic_DNA"/>
</dbReference>
<gene>
    <name evidence="1" type="ORF">ERL59_08755</name>
</gene>